<name>A0A8T0TP07_PANVG</name>
<evidence type="ECO:0000259" key="8">
    <source>
        <dbReference type="PROSITE" id="PS50966"/>
    </source>
</evidence>
<dbReference type="InterPro" id="IPR018289">
    <property type="entry name" value="MULE_transposase_dom"/>
</dbReference>
<dbReference type="Proteomes" id="UP000823388">
    <property type="component" value="Chromosome 4K"/>
</dbReference>
<dbReference type="InterPro" id="IPR006564">
    <property type="entry name" value="Znf_PMZ"/>
</dbReference>
<keyword evidence="2 6" id="KW-0479">Metal-binding</keyword>
<evidence type="ECO:0000256" key="2">
    <source>
        <dbReference type="ARBA" id="ARBA00022723"/>
    </source>
</evidence>
<comment type="subcellular location">
    <subcellularLocation>
        <location evidence="6">Nucleus</location>
    </subcellularLocation>
</comment>
<evidence type="ECO:0000256" key="5">
    <source>
        <dbReference type="PROSITE-ProRule" id="PRU00325"/>
    </source>
</evidence>
<evidence type="ECO:0000256" key="1">
    <source>
        <dbReference type="ARBA" id="ARBA00005889"/>
    </source>
</evidence>
<keyword evidence="6" id="KW-0539">Nucleus</keyword>
<feature type="compositionally biased region" description="Low complexity" evidence="7">
    <location>
        <begin position="69"/>
        <end position="84"/>
    </location>
</feature>
<sequence length="815" mass="92648">MDPIQSSLAHATLRDQQCGRHIASDFISAAGEPTIPWQQGDAQVAVVAAIAQKDPLQLQQGHRQALDCSTRTGTPNNSTSSPTRGPKRRARREGPDYRIAPAEETAMIKAMRRARTSPGEAIFFPHEGTIFNSCEEARDFYNLYSWEKGFGVRFGRGKKNDSKYQTKLDIVCSCEGLNKNKRSASIRTDCKAMIRLHRRSDHSWYISRVNDTHNHRLTEAYGENKHWKSHSYIDPSTKDLIKKLRENNISLGRICNILGATDGGSRSGMRKESVRSICAKMAQENMRDDIGKTLKLLETMKGTDPGLEVRFQLDADGRLKSMLWCTGKNRMDYSSFGDAITFDTTYRTNLYNLPFGLFMGINNHFQSIVLGGLLLTSETTADFEWAFANFISIMGGKAAITMLTDQCVAMAKAMKSTMKETRHRWCRWHVLKNAKDRLGKVYSKHKGFKHEFNKLVTDETDITKFEMPWDTLVKKYRLSKNKFLKRLFKYREKWAKPYFMGIFCAGMTSTQRSESANHMLKRFIQRAAPMHLFVAKFNEFQSDRNDQESKESFVTNQVPRKLRVSVPIENHAHTIYTRATYEKFYDELFESGRFAITSKISEYEYIVTDTKQDTEEATTQFTVTLQGTSKVTCQCGLFEHMGMLCRHALKVLVHLDRQEIPAGNIMRRWTKEGLEHSLSVDSKATMAAHNDNMRKKLLLTIVFEIANKEATLSETTFHQAMEAMKDSTDPPLEPALADITNTSTAAIAEVRPTACPPRTMLGGRPPNTGLQSWLASRKRSSNKTANSASALVADWPDEENTPTKKRRSISDIMYK</sequence>
<dbReference type="Pfam" id="PF10551">
    <property type="entry name" value="MULE"/>
    <property type="match status" value="1"/>
</dbReference>
<evidence type="ECO:0000256" key="6">
    <source>
        <dbReference type="RuleBase" id="RU367018"/>
    </source>
</evidence>
<dbReference type="Pfam" id="PF04434">
    <property type="entry name" value="SWIM"/>
    <property type="match status" value="1"/>
</dbReference>
<gene>
    <name evidence="9" type="ORF">PVAP13_4KG113400</name>
</gene>
<dbReference type="EMBL" id="CM029043">
    <property type="protein sequence ID" value="KAG2612600.1"/>
    <property type="molecule type" value="Genomic_DNA"/>
</dbReference>
<dbReference type="GO" id="GO:0008270">
    <property type="term" value="F:zinc ion binding"/>
    <property type="evidence" value="ECO:0007669"/>
    <property type="project" value="UniProtKB-UniRule"/>
</dbReference>
<dbReference type="PROSITE" id="PS50966">
    <property type="entry name" value="ZF_SWIM"/>
    <property type="match status" value="1"/>
</dbReference>
<dbReference type="Pfam" id="PF03101">
    <property type="entry name" value="FAR1"/>
    <property type="match status" value="1"/>
</dbReference>
<reference evidence="9" key="1">
    <citation type="submission" date="2020-05" db="EMBL/GenBank/DDBJ databases">
        <title>WGS assembly of Panicum virgatum.</title>
        <authorList>
            <person name="Lovell J.T."/>
            <person name="Jenkins J."/>
            <person name="Shu S."/>
            <person name="Juenger T.E."/>
            <person name="Schmutz J."/>
        </authorList>
    </citation>
    <scope>NUCLEOTIDE SEQUENCE</scope>
    <source>
        <strain evidence="9">AP13</strain>
    </source>
</reference>
<dbReference type="GO" id="GO:0005634">
    <property type="term" value="C:nucleus"/>
    <property type="evidence" value="ECO:0007669"/>
    <property type="project" value="UniProtKB-SubCell"/>
</dbReference>
<feature type="region of interest" description="Disordered" evidence="7">
    <location>
        <begin position="58"/>
        <end position="96"/>
    </location>
</feature>
<dbReference type="GO" id="GO:0006355">
    <property type="term" value="P:regulation of DNA-templated transcription"/>
    <property type="evidence" value="ECO:0007669"/>
    <property type="project" value="UniProtKB-UniRule"/>
</dbReference>
<keyword evidence="4 6" id="KW-0862">Zinc</keyword>
<comment type="caution">
    <text evidence="9">The sequence shown here is derived from an EMBL/GenBank/DDBJ whole genome shotgun (WGS) entry which is preliminary data.</text>
</comment>
<accession>A0A8T0TP07</accession>
<organism evidence="9 10">
    <name type="scientific">Panicum virgatum</name>
    <name type="common">Blackwell switchgrass</name>
    <dbReference type="NCBI Taxonomy" id="38727"/>
    <lineage>
        <taxon>Eukaryota</taxon>
        <taxon>Viridiplantae</taxon>
        <taxon>Streptophyta</taxon>
        <taxon>Embryophyta</taxon>
        <taxon>Tracheophyta</taxon>
        <taxon>Spermatophyta</taxon>
        <taxon>Magnoliopsida</taxon>
        <taxon>Liliopsida</taxon>
        <taxon>Poales</taxon>
        <taxon>Poaceae</taxon>
        <taxon>PACMAD clade</taxon>
        <taxon>Panicoideae</taxon>
        <taxon>Panicodae</taxon>
        <taxon>Paniceae</taxon>
        <taxon>Panicinae</taxon>
        <taxon>Panicum</taxon>
        <taxon>Panicum sect. Hiantes</taxon>
    </lineage>
</organism>
<feature type="domain" description="SWIM-type" evidence="8">
    <location>
        <begin position="621"/>
        <end position="656"/>
    </location>
</feature>
<evidence type="ECO:0000256" key="4">
    <source>
        <dbReference type="ARBA" id="ARBA00022833"/>
    </source>
</evidence>
<dbReference type="InterPro" id="IPR007527">
    <property type="entry name" value="Znf_SWIM"/>
</dbReference>
<feature type="region of interest" description="Disordered" evidence="7">
    <location>
        <begin position="755"/>
        <end position="815"/>
    </location>
</feature>
<dbReference type="PANTHER" id="PTHR31669:SF168">
    <property type="entry name" value="PROTEIN FAR1-RELATED SEQUENCE"/>
    <property type="match status" value="1"/>
</dbReference>
<comment type="function">
    <text evidence="6">Putative transcription activator involved in regulating light control of development.</text>
</comment>
<dbReference type="InterPro" id="IPR031052">
    <property type="entry name" value="FHY3/FAR1"/>
</dbReference>
<keyword evidence="3 5" id="KW-0863">Zinc-finger</keyword>
<dbReference type="AlphaFoldDB" id="A0A8T0TP07"/>
<evidence type="ECO:0000313" key="9">
    <source>
        <dbReference type="EMBL" id="KAG2612600.1"/>
    </source>
</evidence>
<dbReference type="SMART" id="SM00575">
    <property type="entry name" value="ZnF_PMZ"/>
    <property type="match status" value="1"/>
</dbReference>
<evidence type="ECO:0000256" key="3">
    <source>
        <dbReference type="ARBA" id="ARBA00022771"/>
    </source>
</evidence>
<proteinExistence type="inferred from homology"/>
<evidence type="ECO:0000256" key="7">
    <source>
        <dbReference type="SAM" id="MobiDB-lite"/>
    </source>
</evidence>
<dbReference type="InterPro" id="IPR004330">
    <property type="entry name" value="FAR1_DNA_bnd_dom"/>
</dbReference>
<comment type="similarity">
    <text evidence="1 6">Belongs to the FHY3/FAR1 family.</text>
</comment>
<dbReference type="PANTHER" id="PTHR31669">
    <property type="entry name" value="PROTEIN FAR1-RELATED SEQUENCE 10-RELATED"/>
    <property type="match status" value="1"/>
</dbReference>
<evidence type="ECO:0000313" key="10">
    <source>
        <dbReference type="Proteomes" id="UP000823388"/>
    </source>
</evidence>
<keyword evidence="10" id="KW-1185">Reference proteome</keyword>
<protein>
    <recommendedName>
        <fullName evidence="6">Protein FAR1-RELATED SEQUENCE</fullName>
    </recommendedName>
</protein>